<dbReference type="AlphaFoldDB" id="X6N9Y5"/>
<feature type="signal peptide" evidence="3">
    <location>
        <begin position="1"/>
        <end position="18"/>
    </location>
</feature>
<proteinExistence type="inferred from homology"/>
<keyword evidence="6" id="KW-1185">Reference proteome</keyword>
<evidence type="ECO:0000256" key="2">
    <source>
        <dbReference type="SAM" id="Phobius"/>
    </source>
</evidence>
<dbReference type="Proteomes" id="UP000023152">
    <property type="component" value="Unassembled WGS sequence"/>
</dbReference>
<reference evidence="5 6" key="1">
    <citation type="journal article" date="2013" name="Curr. Biol.">
        <title>The Genome of the Foraminiferan Reticulomyxa filosa.</title>
        <authorList>
            <person name="Glockner G."/>
            <person name="Hulsmann N."/>
            <person name="Schleicher M."/>
            <person name="Noegel A.A."/>
            <person name="Eichinger L."/>
            <person name="Gallinger C."/>
            <person name="Pawlowski J."/>
            <person name="Sierra R."/>
            <person name="Euteneuer U."/>
            <person name="Pillet L."/>
            <person name="Moustafa A."/>
            <person name="Platzer M."/>
            <person name="Groth M."/>
            <person name="Szafranski K."/>
            <person name="Schliwa M."/>
        </authorList>
    </citation>
    <scope>NUCLEOTIDE SEQUENCE [LARGE SCALE GENOMIC DNA]</scope>
</reference>
<evidence type="ECO:0000256" key="3">
    <source>
        <dbReference type="SAM" id="SignalP"/>
    </source>
</evidence>
<comment type="caution">
    <text evidence="5">The sequence shown here is derived from an EMBL/GenBank/DDBJ whole genome shotgun (WGS) entry which is preliminary data.</text>
</comment>
<dbReference type="PANTHER" id="PTHR43108:SF8">
    <property type="entry name" value="SD21168P"/>
    <property type="match status" value="1"/>
</dbReference>
<feature type="chain" id="PRO_5004975586" evidence="3">
    <location>
        <begin position="19"/>
        <end position="270"/>
    </location>
</feature>
<evidence type="ECO:0000313" key="6">
    <source>
        <dbReference type="Proteomes" id="UP000023152"/>
    </source>
</evidence>
<keyword evidence="2" id="KW-0472">Membrane</keyword>
<comment type="similarity">
    <text evidence="1">Belongs to the sulfatase family.</text>
</comment>
<dbReference type="GO" id="GO:0008449">
    <property type="term" value="F:N-acetylglucosamine-6-sulfatase activity"/>
    <property type="evidence" value="ECO:0007669"/>
    <property type="project" value="TreeGrafter"/>
</dbReference>
<feature type="transmembrane region" description="Helical" evidence="2">
    <location>
        <begin position="252"/>
        <end position="269"/>
    </location>
</feature>
<keyword evidence="2" id="KW-0812">Transmembrane</keyword>
<keyword evidence="3" id="KW-0732">Signal</keyword>
<name>X6N9Y5_RETFI</name>
<evidence type="ECO:0000313" key="5">
    <source>
        <dbReference type="EMBL" id="ETO22564.1"/>
    </source>
</evidence>
<dbReference type="SUPFAM" id="SSF53649">
    <property type="entry name" value="Alkaline phosphatase-like"/>
    <property type="match status" value="1"/>
</dbReference>
<gene>
    <name evidence="5" type="ORF">RFI_14630</name>
</gene>
<accession>X6N9Y5</accession>
<protein>
    <submittedName>
        <fullName evidence="5">Extracellular sulfatase Sulf-1</fullName>
    </submittedName>
</protein>
<dbReference type="GO" id="GO:0005539">
    <property type="term" value="F:glycosaminoglycan binding"/>
    <property type="evidence" value="ECO:0007669"/>
    <property type="project" value="TreeGrafter"/>
</dbReference>
<organism evidence="5 6">
    <name type="scientific">Reticulomyxa filosa</name>
    <dbReference type="NCBI Taxonomy" id="46433"/>
    <lineage>
        <taxon>Eukaryota</taxon>
        <taxon>Sar</taxon>
        <taxon>Rhizaria</taxon>
        <taxon>Retaria</taxon>
        <taxon>Foraminifera</taxon>
        <taxon>Monothalamids</taxon>
        <taxon>Reticulomyxidae</taxon>
        <taxon>Reticulomyxa</taxon>
    </lineage>
</organism>
<dbReference type="Gene3D" id="3.40.720.10">
    <property type="entry name" value="Alkaline Phosphatase, subunit A"/>
    <property type="match status" value="1"/>
</dbReference>
<sequence>MSAVLTVLWSALLGCGYSFSTTRPNFIFLLTDDQDLTLGSIDVMPNLHQLVIHEGITFNNAFVATPICCPSRTETMSGKYFHNVAQPEGGCMHASAINFTFANYSMFPLFQSNGYQTAMFGKLHNDVSFWCGTSPPIVHGFDRIFAFCNQPNFYDPMFCDSYYNNIFVHEYVHKHTSCTLHFFFITKKKKIIIIIKNERYLDKYPNGTYQLTNYTLSPSLYQTSMIGNATLAWLESLADVDAPFLAWIGPHAPHYGLFIYLFIFFSFCFV</sequence>
<keyword evidence="2" id="KW-1133">Transmembrane helix</keyword>
<dbReference type="InterPro" id="IPR000917">
    <property type="entry name" value="Sulfatase_N"/>
</dbReference>
<dbReference type="PANTHER" id="PTHR43108">
    <property type="entry name" value="N-ACETYLGLUCOSAMINE-6-SULFATASE FAMILY MEMBER"/>
    <property type="match status" value="1"/>
</dbReference>
<dbReference type="EMBL" id="ASPP01010635">
    <property type="protein sequence ID" value="ETO22564.1"/>
    <property type="molecule type" value="Genomic_DNA"/>
</dbReference>
<feature type="domain" description="Sulfatase N-terminal" evidence="4">
    <location>
        <begin position="24"/>
        <end position="255"/>
    </location>
</feature>
<dbReference type="OrthoDB" id="96314at2759"/>
<evidence type="ECO:0000256" key="1">
    <source>
        <dbReference type="ARBA" id="ARBA00008779"/>
    </source>
</evidence>
<dbReference type="Pfam" id="PF00884">
    <property type="entry name" value="Sulfatase"/>
    <property type="match status" value="1"/>
</dbReference>
<dbReference type="InterPro" id="IPR017850">
    <property type="entry name" value="Alkaline_phosphatase_core_sf"/>
</dbReference>
<evidence type="ECO:0000259" key="4">
    <source>
        <dbReference type="Pfam" id="PF00884"/>
    </source>
</evidence>